<sequence>LDSNYGAWVPLFDQLLSDYQWSDGTMFYSTDLYPTFVTLSYGIVLIRLDTHHCQTYSPGNQWHFSPEEVNHITCGSVKSANYCVVFESLCRSSLRSELGINELYYKLGALEVFCDVFGVTRAKPWGIVKASLAYALFVKGSEDIQSLQTYSLVEHSRITK</sequence>
<dbReference type="Proteomes" id="UP001381693">
    <property type="component" value="Unassembled WGS sequence"/>
</dbReference>
<dbReference type="AlphaFoldDB" id="A0AAN9A5D2"/>
<accession>A0AAN9A5D2</accession>
<evidence type="ECO:0000313" key="2">
    <source>
        <dbReference type="Proteomes" id="UP001381693"/>
    </source>
</evidence>
<feature type="non-terminal residue" evidence="1">
    <location>
        <position position="1"/>
    </location>
</feature>
<gene>
    <name evidence="1" type="ORF">SK128_014766</name>
</gene>
<proteinExistence type="predicted"/>
<evidence type="ECO:0000313" key="1">
    <source>
        <dbReference type="EMBL" id="KAK7070252.1"/>
    </source>
</evidence>
<comment type="caution">
    <text evidence="1">The sequence shown here is derived from an EMBL/GenBank/DDBJ whole genome shotgun (WGS) entry which is preliminary data.</text>
</comment>
<name>A0AAN9A5D2_HALRR</name>
<dbReference type="EMBL" id="JAXCGZ010015455">
    <property type="protein sequence ID" value="KAK7070252.1"/>
    <property type="molecule type" value="Genomic_DNA"/>
</dbReference>
<keyword evidence="2" id="KW-1185">Reference proteome</keyword>
<organism evidence="1 2">
    <name type="scientific">Halocaridina rubra</name>
    <name type="common">Hawaiian red shrimp</name>
    <dbReference type="NCBI Taxonomy" id="373956"/>
    <lineage>
        <taxon>Eukaryota</taxon>
        <taxon>Metazoa</taxon>
        <taxon>Ecdysozoa</taxon>
        <taxon>Arthropoda</taxon>
        <taxon>Crustacea</taxon>
        <taxon>Multicrustacea</taxon>
        <taxon>Malacostraca</taxon>
        <taxon>Eumalacostraca</taxon>
        <taxon>Eucarida</taxon>
        <taxon>Decapoda</taxon>
        <taxon>Pleocyemata</taxon>
        <taxon>Caridea</taxon>
        <taxon>Atyoidea</taxon>
        <taxon>Atyidae</taxon>
        <taxon>Halocaridina</taxon>
    </lineage>
</organism>
<reference evidence="1 2" key="1">
    <citation type="submission" date="2023-11" db="EMBL/GenBank/DDBJ databases">
        <title>Halocaridina rubra genome assembly.</title>
        <authorList>
            <person name="Smith C."/>
        </authorList>
    </citation>
    <scope>NUCLEOTIDE SEQUENCE [LARGE SCALE GENOMIC DNA]</scope>
    <source>
        <strain evidence="1">EP-1</strain>
        <tissue evidence="1">Whole</tissue>
    </source>
</reference>
<protein>
    <submittedName>
        <fullName evidence="1">Uncharacterized protein</fullName>
    </submittedName>
</protein>